<dbReference type="Gene3D" id="2.40.420.20">
    <property type="match status" value="1"/>
</dbReference>
<dbReference type="GO" id="GO:0015562">
    <property type="term" value="F:efflux transmembrane transporter activity"/>
    <property type="evidence" value="ECO:0007669"/>
    <property type="project" value="TreeGrafter"/>
</dbReference>
<organism evidence="7 8">
    <name type="scientific">Leptothrix cholodnii (strain ATCC 51168 / LMG 8142 / SP-6)</name>
    <name type="common">Leptothrix discophora (strain SP-6)</name>
    <dbReference type="NCBI Taxonomy" id="395495"/>
    <lineage>
        <taxon>Bacteria</taxon>
        <taxon>Pseudomonadati</taxon>
        <taxon>Pseudomonadota</taxon>
        <taxon>Betaproteobacteria</taxon>
        <taxon>Burkholderiales</taxon>
        <taxon>Sphaerotilaceae</taxon>
        <taxon>Leptothrix</taxon>
    </lineage>
</organism>
<name>B1Y5V1_LEPCP</name>
<dbReference type="InterPro" id="IPR058624">
    <property type="entry name" value="MdtA-like_HH"/>
</dbReference>
<feature type="signal peptide" evidence="3">
    <location>
        <begin position="1"/>
        <end position="33"/>
    </location>
</feature>
<dbReference type="InterPro" id="IPR058649">
    <property type="entry name" value="CzcB_C"/>
</dbReference>
<dbReference type="InterPro" id="IPR006143">
    <property type="entry name" value="RND_pump_MFP"/>
</dbReference>
<dbReference type="SUPFAM" id="SSF111369">
    <property type="entry name" value="HlyD-like secretion proteins"/>
    <property type="match status" value="1"/>
</dbReference>
<dbReference type="PANTHER" id="PTHR30469">
    <property type="entry name" value="MULTIDRUG RESISTANCE PROTEIN MDTA"/>
    <property type="match status" value="1"/>
</dbReference>
<evidence type="ECO:0000313" key="8">
    <source>
        <dbReference type="Proteomes" id="UP000001693"/>
    </source>
</evidence>
<dbReference type="Gene3D" id="2.40.50.100">
    <property type="match status" value="1"/>
</dbReference>
<dbReference type="OrthoDB" id="9806939at2"/>
<sequence length="374" mass="38108" precursor="true">MSRLVSSSSPRFLASRWARAVLLAAALSSGAQAAGIEVTTIVVQPSRSSAAVALDGSVQALKQATVAAQVGGNVLSLAVKAGDKVRAGQLLARIDERATAAGLAEGDAAVAQAEAALQRARTELDRTRELLKQGYVSQAAFDNAETQHRATQAGLQQAQAARSQAVLARGFASVTAPFDGLVLATHLDAGDLASPGRPVLTLYAPGTMRAVVQLPASLAAQARSAQQIEIELPDGRIVSPQRRTELPGADAVSQTVEWRLDLAPADSAGLLPGQSVRVRFAGAADRKADAPTSGSSGPASLSVPAGALLHRGELSAVYVAQGTQFVLRAVRSGPVQQGQVKVLAGLKAGERVAVDAIRAGLAQARPAGSASSAP</sequence>
<dbReference type="STRING" id="395495.Lcho_3743"/>
<keyword evidence="3" id="KW-0732">Signal</keyword>
<dbReference type="GO" id="GO:1990281">
    <property type="term" value="C:efflux pump complex"/>
    <property type="evidence" value="ECO:0007669"/>
    <property type="project" value="TreeGrafter"/>
</dbReference>
<evidence type="ECO:0000256" key="3">
    <source>
        <dbReference type="SAM" id="SignalP"/>
    </source>
</evidence>
<feature type="domain" description="Multidrug resistance protein MdtA-like alpha-helical hairpin" evidence="4">
    <location>
        <begin position="106"/>
        <end position="165"/>
    </location>
</feature>
<feature type="coiled-coil region" evidence="2">
    <location>
        <begin position="103"/>
        <end position="130"/>
    </location>
</feature>
<keyword evidence="2" id="KW-0175">Coiled coil</keyword>
<evidence type="ECO:0000259" key="6">
    <source>
        <dbReference type="Pfam" id="PF25975"/>
    </source>
</evidence>
<dbReference type="Pfam" id="PF25876">
    <property type="entry name" value="HH_MFP_RND"/>
    <property type="match status" value="1"/>
</dbReference>
<feature type="chain" id="PRO_5002771194" evidence="3">
    <location>
        <begin position="34"/>
        <end position="374"/>
    </location>
</feature>
<dbReference type="HOGENOM" id="CLU_018816_1_4_4"/>
<feature type="domain" description="CzcB-like C-terminal circularly permuted SH3-like" evidence="6">
    <location>
        <begin position="302"/>
        <end position="354"/>
    </location>
</feature>
<comment type="similarity">
    <text evidence="1">Belongs to the membrane fusion protein (MFP) (TC 8.A.1) family.</text>
</comment>
<dbReference type="RefSeq" id="WP_012348744.1">
    <property type="nucleotide sequence ID" value="NC_010524.1"/>
</dbReference>
<accession>B1Y5V1</accession>
<evidence type="ECO:0000256" key="1">
    <source>
        <dbReference type="ARBA" id="ARBA00009477"/>
    </source>
</evidence>
<dbReference type="Gene3D" id="1.10.287.470">
    <property type="entry name" value="Helix hairpin bin"/>
    <property type="match status" value="1"/>
</dbReference>
<evidence type="ECO:0000259" key="5">
    <source>
        <dbReference type="Pfam" id="PF25917"/>
    </source>
</evidence>
<dbReference type="Pfam" id="PF25917">
    <property type="entry name" value="BSH_RND"/>
    <property type="match status" value="1"/>
</dbReference>
<gene>
    <name evidence="7" type="ordered locus">Lcho_3743</name>
</gene>
<dbReference type="KEGG" id="lch:Lcho_3743"/>
<dbReference type="InterPro" id="IPR058625">
    <property type="entry name" value="MdtA-like_BSH"/>
</dbReference>
<keyword evidence="8" id="KW-1185">Reference proteome</keyword>
<dbReference type="NCBIfam" id="TIGR01730">
    <property type="entry name" value="RND_mfp"/>
    <property type="match status" value="1"/>
</dbReference>
<dbReference type="AlphaFoldDB" id="B1Y5V1"/>
<evidence type="ECO:0000256" key="2">
    <source>
        <dbReference type="SAM" id="Coils"/>
    </source>
</evidence>
<evidence type="ECO:0000259" key="4">
    <source>
        <dbReference type="Pfam" id="PF25876"/>
    </source>
</evidence>
<protein>
    <submittedName>
        <fullName evidence="7">Efflux transporter, RND family, MFP subunit</fullName>
    </submittedName>
</protein>
<reference evidence="7 8" key="1">
    <citation type="submission" date="2008-03" db="EMBL/GenBank/DDBJ databases">
        <title>Complete sequence of Leptothrix cholodnii SP-6.</title>
        <authorList>
            <consortium name="US DOE Joint Genome Institute"/>
            <person name="Copeland A."/>
            <person name="Lucas S."/>
            <person name="Lapidus A."/>
            <person name="Glavina del Rio T."/>
            <person name="Dalin E."/>
            <person name="Tice H."/>
            <person name="Bruce D."/>
            <person name="Goodwin L."/>
            <person name="Pitluck S."/>
            <person name="Chertkov O."/>
            <person name="Brettin T."/>
            <person name="Detter J.C."/>
            <person name="Han C."/>
            <person name="Kuske C.R."/>
            <person name="Schmutz J."/>
            <person name="Larimer F."/>
            <person name="Land M."/>
            <person name="Hauser L."/>
            <person name="Kyrpides N."/>
            <person name="Lykidis A."/>
            <person name="Emerson D."/>
            <person name="Richardson P."/>
        </authorList>
    </citation>
    <scope>NUCLEOTIDE SEQUENCE [LARGE SCALE GENOMIC DNA]</scope>
    <source>
        <strain evidence="8">ATCC 51168 / LMG 8142 / SP-6</strain>
    </source>
</reference>
<dbReference type="Gene3D" id="2.40.30.170">
    <property type="match status" value="1"/>
</dbReference>
<proteinExistence type="inferred from homology"/>
<dbReference type="EMBL" id="CP001013">
    <property type="protein sequence ID" value="ACB35997.1"/>
    <property type="molecule type" value="Genomic_DNA"/>
</dbReference>
<feature type="domain" description="Multidrug resistance protein MdtA-like barrel-sandwich hybrid" evidence="5">
    <location>
        <begin position="63"/>
        <end position="197"/>
    </location>
</feature>
<dbReference type="Pfam" id="PF25975">
    <property type="entry name" value="CzcB_C"/>
    <property type="match status" value="1"/>
</dbReference>
<dbReference type="eggNOG" id="COG0845">
    <property type="taxonomic scope" value="Bacteria"/>
</dbReference>
<dbReference type="PANTHER" id="PTHR30469:SF18">
    <property type="entry name" value="RESISTANCE-NODULATION-CELL DIVISION (RND) EFFLUX MEMBRANE FUSION PROTEIN-RELATED"/>
    <property type="match status" value="1"/>
</dbReference>
<evidence type="ECO:0000313" key="7">
    <source>
        <dbReference type="EMBL" id="ACB35997.1"/>
    </source>
</evidence>
<dbReference type="Proteomes" id="UP000001693">
    <property type="component" value="Chromosome"/>
</dbReference>